<evidence type="ECO:0000313" key="1">
    <source>
        <dbReference type="EMBL" id="QGO07828.1"/>
    </source>
</evidence>
<accession>A0A9Q6PYS9</accession>
<keyword evidence="2" id="KW-1185">Reference proteome</keyword>
<keyword evidence="1" id="KW-0614">Plasmid</keyword>
<geneLocation type="plasmid" evidence="1 2">
    <name>unnamed4</name>
</geneLocation>
<name>A0A9Q6PYS9_PISSA</name>
<sequence length="77" mass="8999">MKNYFERLQVIADDRIAIDDCYALASEMLGTHQDKKGRIERIFCSRIEEGLMDGLSYTAILINVREGLFELFQRRLV</sequence>
<dbReference type="Proteomes" id="UP000422232">
    <property type="component" value="Plasmid unnamed4"/>
</dbReference>
<organism evidence="1 2">
    <name type="scientific">Piscirickettsia salmonis</name>
    <dbReference type="NCBI Taxonomy" id="1238"/>
    <lineage>
        <taxon>Bacteria</taxon>
        <taxon>Pseudomonadati</taxon>
        <taxon>Pseudomonadota</taxon>
        <taxon>Gammaproteobacteria</taxon>
        <taxon>Thiotrichales</taxon>
        <taxon>Piscirickettsiaceae</taxon>
        <taxon>Piscirickettsia</taxon>
    </lineage>
</organism>
<proteinExistence type="predicted"/>
<dbReference type="AlphaFoldDB" id="A0A9Q6PYS9"/>
<dbReference type="RefSeq" id="WP_036781101.1">
    <property type="nucleotide sequence ID" value="NZ_CP012417.1"/>
</dbReference>
<protein>
    <submittedName>
        <fullName evidence="1">Uncharacterized protein</fullName>
    </submittedName>
</protein>
<evidence type="ECO:0000313" key="2">
    <source>
        <dbReference type="Proteomes" id="UP000422232"/>
    </source>
</evidence>
<dbReference type="EMBL" id="CP038912">
    <property type="protein sequence ID" value="QGO07828.1"/>
    <property type="molecule type" value="Genomic_DNA"/>
</dbReference>
<gene>
    <name evidence="1" type="ORF">Psal009_03787</name>
</gene>
<reference evidence="1 2" key="1">
    <citation type="submission" date="2019-04" db="EMBL/GenBank/DDBJ databases">
        <title>Complete genome sequencing of Piscirickettsia salmonis strain Psal-009.</title>
        <authorList>
            <person name="Schober I."/>
            <person name="Bunk B."/>
            <person name="Sproer C."/>
            <person name="Carril G.P."/>
            <person name="Riedel T."/>
            <person name="Flores-Herrera P.A."/>
            <person name="Nourdin-Galindo G."/>
            <person name="Marshall S.H."/>
            <person name="Overmann J."/>
        </authorList>
    </citation>
    <scope>NUCLEOTIDE SEQUENCE [LARGE SCALE GENOMIC DNA]</scope>
    <source>
        <strain evidence="1 2">Psal-009</strain>
        <plasmid evidence="1 2">unnamed4</plasmid>
    </source>
</reference>